<comment type="caution">
    <text evidence="2">The sequence shown here is derived from an EMBL/GenBank/DDBJ whole genome shotgun (WGS) entry which is preliminary data.</text>
</comment>
<dbReference type="EMBL" id="JAAWWB010000018">
    <property type="protein sequence ID" value="KAG6761905.1"/>
    <property type="molecule type" value="Genomic_DNA"/>
</dbReference>
<dbReference type="InterPro" id="IPR040374">
    <property type="entry name" value="BIC"/>
</dbReference>
<dbReference type="CDD" id="cd22645">
    <property type="entry name" value="BIC1_CID"/>
    <property type="match status" value="2"/>
</dbReference>
<gene>
    <name evidence="2" type="ORF">POTOM_035146</name>
</gene>
<dbReference type="GO" id="GO:0009785">
    <property type="term" value="P:blue light signaling pathway"/>
    <property type="evidence" value="ECO:0007669"/>
    <property type="project" value="InterPro"/>
</dbReference>
<dbReference type="AlphaFoldDB" id="A0A8X7ZEM5"/>
<evidence type="ECO:0000256" key="1">
    <source>
        <dbReference type="SAM" id="MobiDB-lite"/>
    </source>
</evidence>
<reference evidence="2" key="1">
    <citation type="journal article" date="2020" name="bioRxiv">
        <title>Hybrid origin of Populus tomentosa Carr. identified through genome sequencing and phylogenomic analysis.</title>
        <authorList>
            <person name="An X."/>
            <person name="Gao K."/>
            <person name="Chen Z."/>
            <person name="Li J."/>
            <person name="Yang X."/>
            <person name="Yang X."/>
            <person name="Zhou J."/>
            <person name="Guo T."/>
            <person name="Zhao T."/>
            <person name="Huang S."/>
            <person name="Miao D."/>
            <person name="Khan W.U."/>
            <person name="Rao P."/>
            <person name="Ye M."/>
            <person name="Lei B."/>
            <person name="Liao W."/>
            <person name="Wang J."/>
            <person name="Ji L."/>
            <person name="Li Y."/>
            <person name="Guo B."/>
            <person name="Mustafa N.S."/>
            <person name="Li S."/>
            <person name="Yun Q."/>
            <person name="Keller S.R."/>
            <person name="Mao J."/>
            <person name="Zhang R."/>
            <person name="Strauss S.H."/>
        </authorList>
    </citation>
    <scope>NUCLEOTIDE SEQUENCE</scope>
    <source>
        <strain evidence="2">GM15</strain>
        <tissue evidence="2">Leaf</tissue>
    </source>
</reference>
<dbReference type="OrthoDB" id="672067at2759"/>
<name>A0A8X7ZEM5_POPTO</name>
<organism evidence="2 3">
    <name type="scientific">Populus tomentosa</name>
    <name type="common">Chinese white poplar</name>
    <dbReference type="NCBI Taxonomy" id="118781"/>
    <lineage>
        <taxon>Eukaryota</taxon>
        <taxon>Viridiplantae</taxon>
        <taxon>Streptophyta</taxon>
        <taxon>Embryophyta</taxon>
        <taxon>Tracheophyta</taxon>
        <taxon>Spermatophyta</taxon>
        <taxon>Magnoliopsida</taxon>
        <taxon>eudicotyledons</taxon>
        <taxon>Gunneridae</taxon>
        <taxon>Pentapetalae</taxon>
        <taxon>rosids</taxon>
        <taxon>fabids</taxon>
        <taxon>Malpighiales</taxon>
        <taxon>Salicaceae</taxon>
        <taxon>Saliceae</taxon>
        <taxon>Populus</taxon>
    </lineage>
</organism>
<feature type="region of interest" description="Disordered" evidence="1">
    <location>
        <begin position="1"/>
        <end position="65"/>
    </location>
</feature>
<dbReference type="PANTHER" id="PTHR34207">
    <property type="entry name" value="PROTEIN BIC1"/>
    <property type="match status" value="1"/>
</dbReference>
<evidence type="ECO:0000313" key="3">
    <source>
        <dbReference type="Proteomes" id="UP000886885"/>
    </source>
</evidence>
<evidence type="ECO:0000313" key="2">
    <source>
        <dbReference type="EMBL" id="KAG6761905.1"/>
    </source>
</evidence>
<feature type="compositionally biased region" description="Polar residues" evidence="1">
    <location>
        <begin position="27"/>
        <end position="45"/>
    </location>
</feature>
<accession>A0A8X7ZEM5</accession>
<protein>
    <recommendedName>
        <fullName evidence="4">Protein BIC1</fullName>
    </recommendedName>
</protein>
<feature type="compositionally biased region" description="Polar residues" evidence="1">
    <location>
        <begin position="1"/>
        <end position="19"/>
    </location>
</feature>
<keyword evidence="3" id="KW-1185">Reference proteome</keyword>
<feature type="region of interest" description="Disordered" evidence="1">
    <location>
        <begin position="269"/>
        <end position="289"/>
    </location>
</feature>
<dbReference type="Proteomes" id="UP000886885">
    <property type="component" value="Chromosome 9D"/>
</dbReference>
<evidence type="ECO:0008006" key="4">
    <source>
        <dbReference type="Google" id="ProtNLM"/>
    </source>
</evidence>
<dbReference type="PANTHER" id="PTHR34207:SF17">
    <property type="entry name" value="PROTEIN BIC2"/>
    <property type="match status" value="1"/>
</dbReference>
<sequence length="289" mass="32175">MEGTPFSSMEEQPSSNPREPTTRILAFSSQPKSPSRAEPSQTMKKSSMKEHHQLLPQAHQSLASSTRVENVSNEVKEQAEALILMHKESSTGRERLKRHREEVSGKVMIPETWGQENLLTDWIDYSSFDKLLAPDGITSAREALVAEGRRACTSHQRLTWSGKEHHSHEDKIQKVGLQRSTSQNILAFSTDQASTSSVSPHRGGDYEAGHEALLHKDCGRERLKKHREEVAGRIMIPDTWGQENSLKDWIDCSAFDELLAPSGISSARESLVAEGRKGSSPRLGIASRC</sequence>
<proteinExistence type="predicted"/>